<gene>
    <name evidence="1" type="ORF">C0068_06705</name>
</gene>
<dbReference type="Proteomes" id="UP000237222">
    <property type="component" value="Unassembled WGS sequence"/>
</dbReference>
<dbReference type="PANTHER" id="PTHR35175">
    <property type="entry name" value="DUF1289 DOMAIN-CONTAINING PROTEIN"/>
    <property type="match status" value="1"/>
</dbReference>
<protein>
    <submittedName>
        <fullName evidence="1">DUF1289 domain-containing protein</fullName>
    </submittedName>
</protein>
<evidence type="ECO:0000313" key="1">
    <source>
        <dbReference type="EMBL" id="POP53485.1"/>
    </source>
</evidence>
<dbReference type="OrthoDB" id="5296987at2"/>
<evidence type="ECO:0000313" key="2">
    <source>
        <dbReference type="Proteomes" id="UP000237222"/>
    </source>
</evidence>
<dbReference type="AlphaFoldDB" id="A0A2S4HHL8"/>
<dbReference type="EMBL" id="PQGG01000014">
    <property type="protein sequence ID" value="POP53485.1"/>
    <property type="molecule type" value="Genomic_DNA"/>
</dbReference>
<dbReference type="PANTHER" id="PTHR35175:SF1">
    <property type="entry name" value="OXIDOREDUCTASE"/>
    <property type="match status" value="1"/>
</dbReference>
<dbReference type="Pfam" id="PF06945">
    <property type="entry name" value="DUF1289"/>
    <property type="match status" value="1"/>
</dbReference>
<proteinExistence type="predicted"/>
<organism evidence="1 2">
    <name type="scientific">Zhongshania marina</name>
    <dbReference type="NCBI Taxonomy" id="2304603"/>
    <lineage>
        <taxon>Bacteria</taxon>
        <taxon>Pseudomonadati</taxon>
        <taxon>Pseudomonadota</taxon>
        <taxon>Gammaproteobacteria</taxon>
        <taxon>Cellvibrionales</taxon>
        <taxon>Spongiibacteraceae</taxon>
        <taxon>Zhongshania</taxon>
    </lineage>
</organism>
<sequence length="155" mass="17993">MSVVIPRVVTPCIGVCSTALGDDVCRGCKRFSHEVIDWNSYTDKQKQIIDERLDGFLIQVMSHKLTIRDVAVLQWQCQTQRVRYPAHKSPYIWLFQLLRAGAGQISDTAQFGFVVDAAYQTVPLLQLREMIDREFYLLSEAHYQRYIGMYNPWCI</sequence>
<dbReference type="InterPro" id="IPR010710">
    <property type="entry name" value="DUF1289"/>
</dbReference>
<name>A0A2S4HHL8_9GAMM</name>
<comment type="caution">
    <text evidence="1">The sequence shown here is derived from an EMBL/GenBank/DDBJ whole genome shotgun (WGS) entry which is preliminary data.</text>
</comment>
<accession>A0A2S4HHL8</accession>
<reference evidence="1" key="1">
    <citation type="submission" date="2018-01" db="EMBL/GenBank/DDBJ databases">
        <authorList>
            <person name="Yu X.-D."/>
        </authorList>
    </citation>
    <scope>NUCLEOTIDE SEQUENCE</scope>
    <source>
        <strain evidence="1">ZX-21</strain>
    </source>
</reference>